<dbReference type="EMBL" id="OV725082">
    <property type="protein sequence ID" value="CAH1405786.1"/>
    <property type="molecule type" value="Genomic_DNA"/>
</dbReference>
<protein>
    <submittedName>
        <fullName evidence="1">Uncharacterized protein</fullName>
    </submittedName>
</protein>
<keyword evidence="2" id="KW-1185">Reference proteome</keyword>
<sequence length="116" mass="13232">MYKVIFHKSHFDVLQTIQVRTPPFPITLSASIRRGFDPTRKVILNGAEVFKANKYEDREPSLVKPSLIEEEAGPLTTTRLSLQALLLRGLQRDTIPPPFLCKSSLKRIYTKHPGFI</sequence>
<name>A0A9P0HQU0_NEZVI</name>
<evidence type="ECO:0000313" key="2">
    <source>
        <dbReference type="Proteomes" id="UP001152798"/>
    </source>
</evidence>
<evidence type="ECO:0000313" key="1">
    <source>
        <dbReference type="EMBL" id="CAH1405786.1"/>
    </source>
</evidence>
<gene>
    <name evidence="1" type="ORF">NEZAVI_LOCUS13884</name>
</gene>
<dbReference type="AlphaFoldDB" id="A0A9P0HQU0"/>
<organism evidence="1 2">
    <name type="scientific">Nezara viridula</name>
    <name type="common">Southern green stink bug</name>
    <name type="synonym">Cimex viridulus</name>
    <dbReference type="NCBI Taxonomy" id="85310"/>
    <lineage>
        <taxon>Eukaryota</taxon>
        <taxon>Metazoa</taxon>
        <taxon>Ecdysozoa</taxon>
        <taxon>Arthropoda</taxon>
        <taxon>Hexapoda</taxon>
        <taxon>Insecta</taxon>
        <taxon>Pterygota</taxon>
        <taxon>Neoptera</taxon>
        <taxon>Paraneoptera</taxon>
        <taxon>Hemiptera</taxon>
        <taxon>Heteroptera</taxon>
        <taxon>Panheteroptera</taxon>
        <taxon>Pentatomomorpha</taxon>
        <taxon>Pentatomoidea</taxon>
        <taxon>Pentatomidae</taxon>
        <taxon>Pentatominae</taxon>
        <taxon>Nezara</taxon>
    </lineage>
</organism>
<dbReference type="Proteomes" id="UP001152798">
    <property type="component" value="Chromosome 6"/>
</dbReference>
<proteinExistence type="predicted"/>
<accession>A0A9P0HQU0</accession>
<reference evidence="1" key="1">
    <citation type="submission" date="2022-01" db="EMBL/GenBank/DDBJ databases">
        <authorList>
            <person name="King R."/>
        </authorList>
    </citation>
    <scope>NUCLEOTIDE SEQUENCE</scope>
</reference>